<dbReference type="AlphaFoldDB" id="Q2N5R0"/>
<feature type="transmembrane region" description="Helical" evidence="1">
    <location>
        <begin position="141"/>
        <end position="161"/>
    </location>
</feature>
<proteinExistence type="predicted"/>
<dbReference type="STRING" id="314225.ELI_14445"/>
<reference evidence="3" key="1">
    <citation type="journal article" date="2009" name="J. Bacteriol.">
        <title>Complete genome sequence of Erythrobacter litoralis HTCC2594.</title>
        <authorList>
            <person name="Oh H.M."/>
            <person name="Giovannoni S.J."/>
            <person name="Ferriera S."/>
            <person name="Johnson J."/>
            <person name="Cho J.C."/>
        </authorList>
    </citation>
    <scope>NUCLEOTIDE SEQUENCE [LARGE SCALE GENOMIC DNA]</scope>
    <source>
        <strain evidence="3">HTCC2594</strain>
    </source>
</reference>
<evidence type="ECO:0000256" key="1">
    <source>
        <dbReference type="SAM" id="Phobius"/>
    </source>
</evidence>
<organism evidence="2 3">
    <name type="scientific">Erythrobacter litoralis (strain HTCC2594)</name>
    <dbReference type="NCBI Taxonomy" id="314225"/>
    <lineage>
        <taxon>Bacteria</taxon>
        <taxon>Pseudomonadati</taxon>
        <taxon>Pseudomonadota</taxon>
        <taxon>Alphaproteobacteria</taxon>
        <taxon>Sphingomonadales</taxon>
        <taxon>Erythrobacteraceae</taxon>
        <taxon>Erythrobacter/Porphyrobacter group</taxon>
        <taxon>Erythrobacter</taxon>
    </lineage>
</organism>
<evidence type="ECO:0000313" key="3">
    <source>
        <dbReference type="Proteomes" id="UP000008808"/>
    </source>
</evidence>
<dbReference type="InterPro" id="IPR021354">
    <property type="entry name" value="DUF2975"/>
</dbReference>
<keyword evidence="1" id="KW-1133">Transmembrane helix</keyword>
<name>Q2N5R0_ERYLH</name>
<dbReference type="eggNOG" id="ENOG5033GVU">
    <property type="taxonomic scope" value="Bacteria"/>
</dbReference>
<evidence type="ECO:0000313" key="2">
    <source>
        <dbReference type="EMBL" id="ABC64981.1"/>
    </source>
</evidence>
<keyword evidence="1" id="KW-0812">Transmembrane</keyword>
<gene>
    <name evidence="2" type="ordered locus">ELI_14445</name>
</gene>
<sequence>MAEKINDPLLILAKAIIYVMLGLMAFAGFFVLLGVPAVAIFGADLGAELDAGELPQNARWLIALLLAAVAGMLYLGIRFFLHMLRIVKSVGEGDPFVPVNADRLTAMAWITLALNVLAIPVVTLGLYVAKLAGEEPGTVDASLDVGGITLILTLFILARVFRHGAAMRDDLEGTV</sequence>
<dbReference type="EMBL" id="CP000157">
    <property type="protein sequence ID" value="ABC64981.1"/>
    <property type="molecule type" value="Genomic_DNA"/>
</dbReference>
<dbReference type="HOGENOM" id="CLU_124942_0_0_5"/>
<protein>
    <recommendedName>
        <fullName evidence="4">DUF2975 domain-containing protein</fullName>
    </recommendedName>
</protein>
<accession>Q2N5R0</accession>
<dbReference type="KEGG" id="eli:ELI_14445"/>
<dbReference type="Pfam" id="PF11188">
    <property type="entry name" value="DUF2975"/>
    <property type="match status" value="1"/>
</dbReference>
<feature type="transmembrane region" description="Helical" evidence="1">
    <location>
        <begin position="106"/>
        <end position="129"/>
    </location>
</feature>
<keyword evidence="3" id="KW-1185">Reference proteome</keyword>
<dbReference type="OrthoDB" id="7349915at2"/>
<dbReference type="Proteomes" id="UP000008808">
    <property type="component" value="Chromosome"/>
</dbReference>
<feature type="transmembrane region" description="Helical" evidence="1">
    <location>
        <begin position="60"/>
        <end position="81"/>
    </location>
</feature>
<dbReference type="RefSeq" id="WP_011415803.1">
    <property type="nucleotide sequence ID" value="NC_007722.1"/>
</dbReference>
<keyword evidence="1" id="KW-0472">Membrane</keyword>
<feature type="transmembrane region" description="Helical" evidence="1">
    <location>
        <begin position="12"/>
        <end position="40"/>
    </location>
</feature>
<evidence type="ECO:0008006" key="4">
    <source>
        <dbReference type="Google" id="ProtNLM"/>
    </source>
</evidence>